<evidence type="ECO:0000256" key="4">
    <source>
        <dbReference type="ARBA" id="ARBA00023163"/>
    </source>
</evidence>
<dbReference type="Proteomes" id="UP000309389">
    <property type="component" value="Unassembled WGS sequence"/>
</dbReference>
<dbReference type="AlphaFoldDB" id="A0A4T3F3N1"/>
<comment type="similarity">
    <text evidence="1">Belongs to the LysR transcriptional regulatory family.</text>
</comment>
<dbReference type="InterPro" id="IPR000847">
    <property type="entry name" value="LysR_HTH_N"/>
</dbReference>
<dbReference type="RefSeq" id="WP_136694836.1">
    <property type="nucleotide sequence ID" value="NZ_SSHH01000004.1"/>
</dbReference>
<dbReference type="FunFam" id="1.10.10.10:FF:000001">
    <property type="entry name" value="LysR family transcriptional regulator"/>
    <property type="match status" value="1"/>
</dbReference>
<dbReference type="Gene3D" id="3.40.190.290">
    <property type="match status" value="1"/>
</dbReference>
<dbReference type="Gene3D" id="1.10.10.10">
    <property type="entry name" value="Winged helix-like DNA-binding domain superfamily/Winged helix DNA-binding domain"/>
    <property type="match status" value="1"/>
</dbReference>
<dbReference type="Pfam" id="PF03466">
    <property type="entry name" value="LysR_substrate"/>
    <property type="match status" value="1"/>
</dbReference>
<dbReference type="InterPro" id="IPR036390">
    <property type="entry name" value="WH_DNA-bd_sf"/>
</dbReference>
<feature type="domain" description="HTH lysR-type" evidence="5">
    <location>
        <begin position="1"/>
        <end position="58"/>
    </location>
</feature>
<dbReference type="SUPFAM" id="SSF53850">
    <property type="entry name" value="Periplasmic binding protein-like II"/>
    <property type="match status" value="1"/>
</dbReference>
<dbReference type="PANTHER" id="PTHR30579">
    <property type="entry name" value="TRANSCRIPTIONAL REGULATOR"/>
    <property type="match status" value="1"/>
</dbReference>
<dbReference type="EMBL" id="SSHH01000004">
    <property type="protein sequence ID" value="TIX49260.1"/>
    <property type="molecule type" value="Genomic_DNA"/>
</dbReference>
<sequence length="285" mass="30746">MDIAQLRTFLAAAESGSFAAAGEMVHASASSVTERIAALEHRIGARLFERSRKGCELTDAGKRFLPRARSIASIWDMSKAEARVPARFTAQARIGGQYALWPDFLLPWIAALQEQQPQLALSLTAGASARLNRDLAGEVLDLAIVYSPTIGPGIMSRPVLNDRLVLVRAATCADWCEGWVDIDWGEQMRAPIAEAVGDMEQSGVRLDLGSISLRWLVERNGAGYLPERLARPALASGSILPVPGKPSFDYPAHALWRSRSDFDAEPVVQSLVDFVAATGALLAPA</sequence>
<comment type="caution">
    <text evidence="6">The sequence shown here is derived from an EMBL/GenBank/DDBJ whole genome shotgun (WGS) entry which is preliminary data.</text>
</comment>
<proteinExistence type="inferred from homology"/>
<protein>
    <submittedName>
        <fullName evidence="6">LysR family transcriptional regulator</fullName>
    </submittedName>
</protein>
<dbReference type="InterPro" id="IPR050176">
    <property type="entry name" value="LTTR"/>
</dbReference>
<evidence type="ECO:0000256" key="3">
    <source>
        <dbReference type="ARBA" id="ARBA00023125"/>
    </source>
</evidence>
<dbReference type="OrthoDB" id="9808620at2"/>
<dbReference type="PROSITE" id="PS50931">
    <property type="entry name" value="HTH_LYSR"/>
    <property type="match status" value="1"/>
</dbReference>
<evidence type="ECO:0000313" key="7">
    <source>
        <dbReference type="Proteomes" id="UP000309389"/>
    </source>
</evidence>
<evidence type="ECO:0000256" key="2">
    <source>
        <dbReference type="ARBA" id="ARBA00023015"/>
    </source>
</evidence>
<dbReference type="InterPro" id="IPR005119">
    <property type="entry name" value="LysR_subst-bd"/>
</dbReference>
<evidence type="ECO:0000256" key="1">
    <source>
        <dbReference type="ARBA" id="ARBA00009437"/>
    </source>
</evidence>
<dbReference type="PANTHER" id="PTHR30579:SF8">
    <property type="entry name" value="HTH-TYPE TRANSCRIPTIONAL REGULATOR HDFR"/>
    <property type="match status" value="1"/>
</dbReference>
<keyword evidence="7" id="KW-1185">Reference proteome</keyword>
<dbReference type="InterPro" id="IPR036388">
    <property type="entry name" value="WH-like_DNA-bd_sf"/>
</dbReference>
<evidence type="ECO:0000259" key="5">
    <source>
        <dbReference type="PROSITE" id="PS50931"/>
    </source>
</evidence>
<keyword evidence="4" id="KW-0804">Transcription</keyword>
<dbReference type="SUPFAM" id="SSF46785">
    <property type="entry name" value="Winged helix' DNA-binding domain"/>
    <property type="match status" value="1"/>
</dbReference>
<keyword evidence="2" id="KW-0805">Transcription regulation</keyword>
<name>A0A4T3F3N1_9SPHN</name>
<dbReference type="GO" id="GO:0003677">
    <property type="term" value="F:DNA binding"/>
    <property type="evidence" value="ECO:0007669"/>
    <property type="project" value="UniProtKB-KW"/>
</dbReference>
<reference evidence="6 7" key="1">
    <citation type="submission" date="2019-04" db="EMBL/GenBank/DDBJ databases">
        <title>Altererythrobacter aquimixticola sp. nov., isolated from sediment of junction between the ocean and a freshwater spring.</title>
        <authorList>
            <person name="Yoon J.-H."/>
        </authorList>
    </citation>
    <scope>NUCLEOTIDE SEQUENCE [LARGE SCALE GENOMIC DNA]</scope>
    <source>
        <strain evidence="6 7">SSKS-13</strain>
    </source>
</reference>
<dbReference type="GO" id="GO:0003700">
    <property type="term" value="F:DNA-binding transcription factor activity"/>
    <property type="evidence" value="ECO:0007669"/>
    <property type="project" value="InterPro"/>
</dbReference>
<evidence type="ECO:0000313" key="6">
    <source>
        <dbReference type="EMBL" id="TIX49260.1"/>
    </source>
</evidence>
<gene>
    <name evidence="6" type="ORF">E5222_16280</name>
</gene>
<accession>A0A4T3F3N1</accession>
<keyword evidence="3" id="KW-0238">DNA-binding</keyword>
<dbReference type="Pfam" id="PF00126">
    <property type="entry name" value="HTH_1"/>
    <property type="match status" value="1"/>
</dbReference>
<organism evidence="6 7">
    <name type="scientific">Alteraurantiacibacter aquimixticola</name>
    <dbReference type="NCBI Taxonomy" id="2489173"/>
    <lineage>
        <taxon>Bacteria</taxon>
        <taxon>Pseudomonadati</taxon>
        <taxon>Pseudomonadota</taxon>
        <taxon>Alphaproteobacteria</taxon>
        <taxon>Sphingomonadales</taxon>
        <taxon>Erythrobacteraceae</taxon>
        <taxon>Alteraurantiacibacter</taxon>
    </lineage>
</organism>